<dbReference type="RefSeq" id="XP_060301089.1">
    <property type="nucleotide sequence ID" value="XM_060441387.1"/>
</dbReference>
<evidence type="ECO:0000256" key="1">
    <source>
        <dbReference type="SAM" id="MobiDB-lite"/>
    </source>
</evidence>
<gene>
    <name evidence="2" type="ORF">B0T26DRAFT_697333</name>
</gene>
<comment type="caution">
    <text evidence="2">The sequence shown here is derived from an EMBL/GenBank/DDBJ whole genome shotgun (WGS) entry which is preliminary data.</text>
</comment>
<keyword evidence="3" id="KW-1185">Reference proteome</keyword>
<feature type="region of interest" description="Disordered" evidence="1">
    <location>
        <begin position="1"/>
        <end position="28"/>
    </location>
</feature>
<reference evidence="2" key="1">
    <citation type="submission" date="2023-06" db="EMBL/GenBank/DDBJ databases">
        <title>Genome-scale phylogeny and comparative genomics of the fungal order Sordariales.</title>
        <authorList>
            <consortium name="Lawrence Berkeley National Laboratory"/>
            <person name="Hensen N."/>
            <person name="Bonometti L."/>
            <person name="Westerberg I."/>
            <person name="Brannstrom I.O."/>
            <person name="Guillou S."/>
            <person name="Cros-Aarteil S."/>
            <person name="Calhoun S."/>
            <person name="Haridas S."/>
            <person name="Kuo A."/>
            <person name="Mondo S."/>
            <person name="Pangilinan J."/>
            <person name="Riley R."/>
            <person name="LaButti K."/>
            <person name="Andreopoulos B."/>
            <person name="Lipzen A."/>
            <person name="Chen C."/>
            <person name="Yanf M."/>
            <person name="Daum C."/>
            <person name="Ng V."/>
            <person name="Clum A."/>
            <person name="Steindorff A."/>
            <person name="Ohm R."/>
            <person name="Martin F."/>
            <person name="Silar P."/>
            <person name="Natvig D."/>
            <person name="Lalanne C."/>
            <person name="Gautier V."/>
            <person name="Ament-velasquez S.L."/>
            <person name="Kruys A."/>
            <person name="Hutchinson M.I."/>
            <person name="Powell A.J."/>
            <person name="Barry K."/>
            <person name="Miller A.N."/>
            <person name="Grigoriev I.V."/>
            <person name="Debuchy R."/>
            <person name="Gladieux P."/>
            <person name="Thoren M.H."/>
            <person name="Johannesson H."/>
        </authorList>
    </citation>
    <scope>NUCLEOTIDE SEQUENCE</scope>
    <source>
        <strain evidence="2">SMH2392-1A</strain>
    </source>
</reference>
<evidence type="ECO:0000313" key="2">
    <source>
        <dbReference type="EMBL" id="KAK0728234.1"/>
    </source>
</evidence>
<dbReference type="AlphaFoldDB" id="A0AA40B5T4"/>
<evidence type="ECO:0000313" key="3">
    <source>
        <dbReference type="Proteomes" id="UP001172101"/>
    </source>
</evidence>
<accession>A0AA40B5T4</accession>
<name>A0AA40B5T4_9PEZI</name>
<proteinExistence type="predicted"/>
<dbReference type="Proteomes" id="UP001172101">
    <property type="component" value="Unassembled WGS sequence"/>
</dbReference>
<protein>
    <submittedName>
        <fullName evidence="2">Uncharacterized protein</fullName>
    </submittedName>
</protein>
<feature type="compositionally biased region" description="Polar residues" evidence="1">
    <location>
        <begin position="17"/>
        <end position="28"/>
    </location>
</feature>
<dbReference type="EMBL" id="JAUIRO010000002">
    <property type="protein sequence ID" value="KAK0728234.1"/>
    <property type="molecule type" value="Genomic_DNA"/>
</dbReference>
<organism evidence="2 3">
    <name type="scientific">Lasiosphaeria miniovina</name>
    <dbReference type="NCBI Taxonomy" id="1954250"/>
    <lineage>
        <taxon>Eukaryota</taxon>
        <taxon>Fungi</taxon>
        <taxon>Dikarya</taxon>
        <taxon>Ascomycota</taxon>
        <taxon>Pezizomycotina</taxon>
        <taxon>Sordariomycetes</taxon>
        <taxon>Sordariomycetidae</taxon>
        <taxon>Sordariales</taxon>
        <taxon>Lasiosphaeriaceae</taxon>
        <taxon>Lasiosphaeria</taxon>
    </lineage>
</organism>
<sequence>MALGPFHSSRLLHTPQIGPTGSSARLTCQTRPRSPFRLVRAGQGGLPVLANGRP</sequence>
<dbReference type="GeneID" id="85324657"/>